<organism evidence="1 2">
    <name type="scientific">Rubus argutus</name>
    <name type="common">Southern blackberry</name>
    <dbReference type="NCBI Taxonomy" id="59490"/>
    <lineage>
        <taxon>Eukaryota</taxon>
        <taxon>Viridiplantae</taxon>
        <taxon>Streptophyta</taxon>
        <taxon>Embryophyta</taxon>
        <taxon>Tracheophyta</taxon>
        <taxon>Spermatophyta</taxon>
        <taxon>Magnoliopsida</taxon>
        <taxon>eudicotyledons</taxon>
        <taxon>Gunneridae</taxon>
        <taxon>Pentapetalae</taxon>
        <taxon>rosids</taxon>
        <taxon>fabids</taxon>
        <taxon>Rosales</taxon>
        <taxon>Rosaceae</taxon>
        <taxon>Rosoideae</taxon>
        <taxon>Rosoideae incertae sedis</taxon>
        <taxon>Rubus</taxon>
    </lineage>
</organism>
<name>A0AAW1WUY5_RUBAR</name>
<accession>A0AAW1WUY5</accession>
<evidence type="ECO:0000313" key="2">
    <source>
        <dbReference type="Proteomes" id="UP001457282"/>
    </source>
</evidence>
<sequence>MAMRQIQVADNTLVIHELEDVCDSATGRALTGSWVWASSLVLSNWMANQGPTHFNFQDKTVLELGAGAGLPGLTAAQLGASRVILTDVSPLLPGLLKNVEANGLGERVEVRELVWGSDESPSQIGEFDLVLMSDVFYNAEEIVCLAKTLKRVCDRETTVLAATEVRPSTAECLSELIKEGFELNELPSQLGFAHSEGMESLDRFAVFHVIPPPEDSQMEATCTYK</sequence>
<dbReference type="PANTHER" id="PTHR14614">
    <property type="entry name" value="HEPATOCELLULAR CARCINOMA-ASSOCIATED ANTIGEN"/>
    <property type="match status" value="1"/>
</dbReference>
<dbReference type="Proteomes" id="UP001457282">
    <property type="component" value="Unassembled WGS sequence"/>
</dbReference>
<comment type="caution">
    <text evidence="1">The sequence shown here is derived from an EMBL/GenBank/DDBJ whole genome shotgun (WGS) entry which is preliminary data.</text>
</comment>
<dbReference type="Pfam" id="PF10294">
    <property type="entry name" value="Methyltransf_16"/>
    <property type="match status" value="1"/>
</dbReference>
<protein>
    <submittedName>
        <fullName evidence="1">Uncharacterized protein</fullName>
    </submittedName>
</protein>
<dbReference type="CDD" id="cd02440">
    <property type="entry name" value="AdoMet_MTases"/>
    <property type="match status" value="1"/>
</dbReference>
<dbReference type="Gene3D" id="3.40.50.150">
    <property type="entry name" value="Vaccinia Virus protein VP39"/>
    <property type="match status" value="1"/>
</dbReference>
<keyword evidence="2" id="KW-1185">Reference proteome</keyword>
<dbReference type="PANTHER" id="PTHR14614:SF123">
    <property type="entry name" value="OS04G0645500 PROTEIN"/>
    <property type="match status" value="1"/>
</dbReference>
<dbReference type="SUPFAM" id="SSF53335">
    <property type="entry name" value="S-adenosyl-L-methionine-dependent methyltransferases"/>
    <property type="match status" value="1"/>
</dbReference>
<dbReference type="InterPro" id="IPR019410">
    <property type="entry name" value="Methyltransf_16"/>
</dbReference>
<gene>
    <name evidence="1" type="ORF">M0R45_024986</name>
</gene>
<reference evidence="1 2" key="1">
    <citation type="journal article" date="2023" name="G3 (Bethesda)">
        <title>A chromosome-length genome assembly and annotation of blackberry (Rubus argutus, cv. 'Hillquist').</title>
        <authorList>
            <person name="Bruna T."/>
            <person name="Aryal R."/>
            <person name="Dudchenko O."/>
            <person name="Sargent D.J."/>
            <person name="Mead D."/>
            <person name="Buti M."/>
            <person name="Cavallini A."/>
            <person name="Hytonen T."/>
            <person name="Andres J."/>
            <person name="Pham M."/>
            <person name="Weisz D."/>
            <person name="Mascagni F."/>
            <person name="Usai G."/>
            <person name="Natali L."/>
            <person name="Bassil N."/>
            <person name="Fernandez G.E."/>
            <person name="Lomsadze A."/>
            <person name="Armour M."/>
            <person name="Olukolu B."/>
            <person name="Poorten T."/>
            <person name="Britton C."/>
            <person name="Davik J."/>
            <person name="Ashrafi H."/>
            <person name="Aiden E.L."/>
            <person name="Borodovsky M."/>
            <person name="Worthington M."/>
        </authorList>
    </citation>
    <scope>NUCLEOTIDE SEQUENCE [LARGE SCALE GENOMIC DNA]</scope>
    <source>
        <strain evidence="1">PI 553951</strain>
    </source>
</reference>
<dbReference type="EMBL" id="JBEDUW010000005">
    <property type="protein sequence ID" value="KAK9927820.1"/>
    <property type="molecule type" value="Genomic_DNA"/>
</dbReference>
<dbReference type="AlphaFoldDB" id="A0AAW1WUY5"/>
<evidence type="ECO:0000313" key="1">
    <source>
        <dbReference type="EMBL" id="KAK9927820.1"/>
    </source>
</evidence>
<dbReference type="InterPro" id="IPR029063">
    <property type="entry name" value="SAM-dependent_MTases_sf"/>
</dbReference>
<proteinExistence type="predicted"/>